<protein>
    <submittedName>
        <fullName evidence="1">Uncharacterized protein</fullName>
    </submittedName>
</protein>
<reference evidence="1" key="1">
    <citation type="submission" date="2023-07" db="EMBL/GenBank/DDBJ databases">
        <authorList>
            <person name="Stuckert A."/>
        </authorList>
    </citation>
    <scope>NUCLEOTIDE SEQUENCE</scope>
</reference>
<accession>A0ABN9LB44</accession>
<evidence type="ECO:0000313" key="1">
    <source>
        <dbReference type="EMBL" id="CAJ0937856.1"/>
    </source>
</evidence>
<sequence length="155" mass="17543">MKYYNHLDNLDWLEEYKTRHRAGIEAHRIVAAFSKALIVEHRMPCEGSNDLDTSGYPVHFIEDELLSVLKAESGKCLTQKYCAKKILYFMRQEATICKLKSFLQRPVEQQDIMEGGRLSQSSYLRRDLPLMIPVRRLGSAGGPAILGGIACGAVR</sequence>
<dbReference type="Proteomes" id="UP001176940">
    <property type="component" value="Unassembled WGS sequence"/>
</dbReference>
<dbReference type="EMBL" id="CAUEEQ010013877">
    <property type="protein sequence ID" value="CAJ0937856.1"/>
    <property type="molecule type" value="Genomic_DNA"/>
</dbReference>
<comment type="caution">
    <text evidence="1">The sequence shown here is derived from an EMBL/GenBank/DDBJ whole genome shotgun (WGS) entry which is preliminary data.</text>
</comment>
<evidence type="ECO:0000313" key="2">
    <source>
        <dbReference type="Proteomes" id="UP001176940"/>
    </source>
</evidence>
<organism evidence="1 2">
    <name type="scientific">Ranitomeya imitator</name>
    <name type="common">mimic poison frog</name>
    <dbReference type="NCBI Taxonomy" id="111125"/>
    <lineage>
        <taxon>Eukaryota</taxon>
        <taxon>Metazoa</taxon>
        <taxon>Chordata</taxon>
        <taxon>Craniata</taxon>
        <taxon>Vertebrata</taxon>
        <taxon>Euteleostomi</taxon>
        <taxon>Amphibia</taxon>
        <taxon>Batrachia</taxon>
        <taxon>Anura</taxon>
        <taxon>Neobatrachia</taxon>
        <taxon>Hyloidea</taxon>
        <taxon>Dendrobatidae</taxon>
        <taxon>Dendrobatinae</taxon>
        <taxon>Ranitomeya</taxon>
    </lineage>
</organism>
<gene>
    <name evidence="1" type="ORF">RIMI_LOCUS7350403</name>
</gene>
<name>A0ABN9LB44_9NEOB</name>
<proteinExistence type="predicted"/>
<keyword evidence="2" id="KW-1185">Reference proteome</keyword>